<dbReference type="InterPro" id="IPR022761">
    <property type="entry name" value="Fumarate_lyase_N"/>
</dbReference>
<dbReference type="Pfam" id="PF10397">
    <property type="entry name" value="ADSL_C"/>
    <property type="match status" value="1"/>
</dbReference>
<dbReference type="EMBL" id="SOHY01000138">
    <property type="protein sequence ID" value="TEU02395.1"/>
    <property type="molecule type" value="Genomic_DNA"/>
</dbReference>
<evidence type="ECO:0000256" key="3">
    <source>
        <dbReference type="ARBA" id="ARBA00008273"/>
    </source>
</evidence>
<evidence type="ECO:0000256" key="10">
    <source>
        <dbReference type="ARBA" id="ARBA00049115"/>
    </source>
</evidence>
<comment type="caution">
    <text evidence="14">The sequence shown here is derived from an EMBL/GenBank/DDBJ whole genome shotgun (WGS) entry which is preliminary data.</text>
</comment>
<dbReference type="GO" id="GO:0005829">
    <property type="term" value="C:cytosol"/>
    <property type="evidence" value="ECO:0007669"/>
    <property type="project" value="TreeGrafter"/>
</dbReference>
<comment type="catalytic activity">
    <reaction evidence="10">
        <text>N(6)-(1,2-dicarboxyethyl)-AMP = fumarate + AMP</text>
        <dbReference type="Rhea" id="RHEA:16853"/>
        <dbReference type="ChEBI" id="CHEBI:29806"/>
        <dbReference type="ChEBI" id="CHEBI:57567"/>
        <dbReference type="ChEBI" id="CHEBI:456215"/>
        <dbReference type="EC" id="4.3.2.2"/>
    </reaction>
    <physiologicalReaction direction="left-to-right" evidence="10">
        <dbReference type="Rhea" id="RHEA:16854"/>
    </physiologicalReaction>
</comment>
<organism evidence="14 15">
    <name type="scientific">Aerophobetes bacterium</name>
    <dbReference type="NCBI Taxonomy" id="2030807"/>
    <lineage>
        <taxon>Bacteria</taxon>
        <taxon>Candidatus Aerophobota</taxon>
    </lineage>
</organism>
<evidence type="ECO:0000313" key="14">
    <source>
        <dbReference type="EMBL" id="TEU02395.1"/>
    </source>
</evidence>
<dbReference type="FunFam" id="1.10.275.10:FF:000006">
    <property type="entry name" value="Adenylosuccinate lyase"/>
    <property type="match status" value="1"/>
</dbReference>
<dbReference type="Gene3D" id="1.20.200.10">
    <property type="entry name" value="Fumarase/aspartase (Central domain)"/>
    <property type="match status" value="1"/>
</dbReference>
<name>A0A523ZF92_UNCAE</name>
<dbReference type="CDD" id="cd01360">
    <property type="entry name" value="Adenylsuccinate_lyase_1"/>
    <property type="match status" value="1"/>
</dbReference>
<dbReference type="Gene3D" id="1.10.275.10">
    <property type="entry name" value="Fumarase/aspartase (N-terminal domain)"/>
    <property type="match status" value="1"/>
</dbReference>
<dbReference type="AlphaFoldDB" id="A0A523ZF92"/>
<evidence type="ECO:0000256" key="2">
    <source>
        <dbReference type="ARBA" id="ARBA00004734"/>
    </source>
</evidence>
<gene>
    <name evidence="14" type="ORF">E3I16_02230</name>
</gene>
<dbReference type="InterPro" id="IPR000362">
    <property type="entry name" value="Fumarate_lyase_fam"/>
</dbReference>
<dbReference type="FunFam" id="1.10.40.30:FF:000007">
    <property type="entry name" value="Adenylosuccinate lyase"/>
    <property type="match status" value="1"/>
</dbReference>
<dbReference type="InterPro" id="IPR004769">
    <property type="entry name" value="Pur_lyase"/>
</dbReference>
<dbReference type="GO" id="GO:0004018">
    <property type="term" value="F:N6-(1,2-dicarboxyethyl)AMP AMP-lyase (fumarate-forming) activity"/>
    <property type="evidence" value="ECO:0007669"/>
    <property type="project" value="UniProtKB-UniRule"/>
</dbReference>
<dbReference type="NCBIfam" id="TIGR00928">
    <property type="entry name" value="purB"/>
    <property type="match status" value="1"/>
</dbReference>
<evidence type="ECO:0000256" key="8">
    <source>
        <dbReference type="ARBA" id="ARBA00024477"/>
    </source>
</evidence>
<dbReference type="PANTHER" id="PTHR43172">
    <property type="entry name" value="ADENYLOSUCCINATE LYASE"/>
    <property type="match status" value="1"/>
</dbReference>
<comment type="catalytic activity">
    <reaction evidence="8">
        <text>(2S)-2-[5-amino-1-(5-phospho-beta-D-ribosyl)imidazole-4-carboxamido]succinate = 5-amino-1-(5-phospho-beta-D-ribosyl)imidazole-4-carboxamide + fumarate</text>
        <dbReference type="Rhea" id="RHEA:23920"/>
        <dbReference type="ChEBI" id="CHEBI:29806"/>
        <dbReference type="ChEBI" id="CHEBI:58443"/>
        <dbReference type="ChEBI" id="CHEBI:58475"/>
        <dbReference type="EC" id="4.3.2.2"/>
    </reaction>
    <physiologicalReaction direction="left-to-right" evidence="8">
        <dbReference type="Rhea" id="RHEA:23921"/>
    </physiologicalReaction>
</comment>
<accession>A0A523ZF92</accession>
<dbReference type="EC" id="4.3.2.2" evidence="4 11"/>
<evidence type="ECO:0000256" key="1">
    <source>
        <dbReference type="ARBA" id="ARBA00004706"/>
    </source>
</evidence>
<evidence type="ECO:0000256" key="6">
    <source>
        <dbReference type="ARBA" id="ARBA00022755"/>
    </source>
</evidence>
<dbReference type="Proteomes" id="UP000316674">
    <property type="component" value="Unassembled WGS sequence"/>
</dbReference>
<dbReference type="GO" id="GO:0070626">
    <property type="term" value="F:(S)-2-(5-amino-1-(5-phospho-D-ribosyl)imidazole-4-carboxamido) succinate lyase (fumarate-forming) activity"/>
    <property type="evidence" value="ECO:0007669"/>
    <property type="project" value="TreeGrafter"/>
</dbReference>
<dbReference type="UniPathway" id="UPA00075">
    <property type="reaction ID" value="UER00336"/>
</dbReference>
<comment type="pathway">
    <text evidence="2 12">Purine metabolism; AMP biosynthesis via de novo pathway; AMP from IMP: step 2/2.</text>
</comment>
<dbReference type="Pfam" id="PF00206">
    <property type="entry name" value="Lyase_1"/>
    <property type="match status" value="1"/>
</dbReference>
<dbReference type="InterPro" id="IPR024083">
    <property type="entry name" value="Fumarase/histidase_N"/>
</dbReference>
<dbReference type="SUPFAM" id="SSF48557">
    <property type="entry name" value="L-aspartase-like"/>
    <property type="match status" value="1"/>
</dbReference>
<dbReference type="InterPro" id="IPR020557">
    <property type="entry name" value="Fumarate_lyase_CS"/>
</dbReference>
<dbReference type="UniPathway" id="UPA00074">
    <property type="reaction ID" value="UER00132"/>
</dbReference>
<dbReference type="PANTHER" id="PTHR43172:SF1">
    <property type="entry name" value="ADENYLOSUCCINATE LYASE"/>
    <property type="match status" value="1"/>
</dbReference>
<dbReference type="InterPro" id="IPR008948">
    <property type="entry name" value="L-Aspartase-like"/>
</dbReference>
<protein>
    <recommendedName>
        <fullName evidence="5 11">Adenylosuccinate lyase</fullName>
        <shortName evidence="12">ASL</shortName>
        <ecNumber evidence="4 11">4.3.2.2</ecNumber>
    </recommendedName>
    <alternativeName>
        <fullName evidence="9 12">Adenylosuccinase</fullName>
    </alternativeName>
</protein>
<dbReference type="PRINTS" id="PR00149">
    <property type="entry name" value="FUMRATELYASE"/>
</dbReference>
<evidence type="ECO:0000256" key="11">
    <source>
        <dbReference type="NCBIfam" id="TIGR00928"/>
    </source>
</evidence>
<evidence type="ECO:0000256" key="4">
    <source>
        <dbReference type="ARBA" id="ARBA00012339"/>
    </source>
</evidence>
<dbReference type="GO" id="GO:0044208">
    <property type="term" value="P:'de novo' AMP biosynthetic process"/>
    <property type="evidence" value="ECO:0007669"/>
    <property type="project" value="UniProtKB-UniPathway"/>
</dbReference>
<comment type="pathway">
    <text evidence="1 12">Purine metabolism; IMP biosynthesis via de novo pathway; 5-amino-1-(5-phospho-D-ribosyl)imidazole-4-carboxamide from 5-amino-1-(5-phospho-D-ribosyl)imidazole-4-carboxylate: step 2/2.</text>
</comment>
<proteinExistence type="inferred from homology"/>
<evidence type="ECO:0000256" key="9">
    <source>
        <dbReference type="ARBA" id="ARBA00030717"/>
    </source>
</evidence>
<dbReference type="GO" id="GO:0006189">
    <property type="term" value="P:'de novo' IMP biosynthetic process"/>
    <property type="evidence" value="ECO:0007669"/>
    <property type="project" value="UniProtKB-UniPathway"/>
</dbReference>
<dbReference type="PROSITE" id="PS00163">
    <property type="entry name" value="FUMARATE_LYASES"/>
    <property type="match status" value="1"/>
</dbReference>
<evidence type="ECO:0000259" key="13">
    <source>
        <dbReference type="SMART" id="SM00998"/>
    </source>
</evidence>
<evidence type="ECO:0000256" key="5">
    <source>
        <dbReference type="ARBA" id="ARBA00017058"/>
    </source>
</evidence>
<reference evidence="14 15" key="1">
    <citation type="submission" date="2019-03" db="EMBL/GenBank/DDBJ databases">
        <title>Metabolic potential of uncultured bacteria and archaea associated with petroleum seepage in deep-sea sediments.</title>
        <authorList>
            <person name="Dong X."/>
            <person name="Hubert C."/>
        </authorList>
    </citation>
    <scope>NUCLEOTIDE SEQUENCE [LARGE SCALE GENOMIC DNA]</scope>
    <source>
        <strain evidence="14">E26_bin6</strain>
    </source>
</reference>
<dbReference type="InterPro" id="IPR019468">
    <property type="entry name" value="AdenyloSucc_lyase_C"/>
</dbReference>
<dbReference type="Gene3D" id="1.10.40.30">
    <property type="entry name" value="Fumarase/aspartase (C-terminal domain)"/>
    <property type="match status" value="1"/>
</dbReference>
<evidence type="ECO:0000256" key="7">
    <source>
        <dbReference type="ARBA" id="ARBA00023239"/>
    </source>
</evidence>
<dbReference type="FunFam" id="1.20.200.10:FF:000008">
    <property type="entry name" value="Adenylosuccinate lyase"/>
    <property type="match status" value="1"/>
</dbReference>
<keyword evidence="7 12" id="KW-0456">Lyase</keyword>
<sequence>MISRYALPQMRKIWQEEEKFSLWLKIEILACEAWAKLGRIPPQALDTIKKKASFDVKRIKEIEDEVKHDVIAFLTNVAEHVGPASRYIHLGLTSSDLLDTTLALQMKMASQIILEDLDKLIEILKEKAAQNKNTLMMGRTHGVHAEPISLGLKFALWYEETKRNKERMMQADKNISYGKLSGAVGTYANLDPFVEEYVCEKLNLTPCPISSQIIQRDRHAQYLSTLAIIASSLDKFALQIRLLQRTETRELEEPFSHKQKGSSAMPHKRNPIICERICGLARLIRSNSQAALEDIALWEERDISHSSVERVIIPDSTTLLDYIINKLARVLENITIYPEDMRQNIDKTGGIFFSQRLLLELTKKGLSREDAYRIVQKEAMKCWQENADFRHLVKHNSEIGKYLKEKELDSIFDLQYYLGWIDHIFQRLGIPTR</sequence>
<dbReference type="PRINTS" id="PR00145">
    <property type="entry name" value="ARGSUCLYASE"/>
</dbReference>
<evidence type="ECO:0000256" key="12">
    <source>
        <dbReference type="RuleBase" id="RU361172"/>
    </source>
</evidence>
<dbReference type="SMART" id="SM00998">
    <property type="entry name" value="ADSL_C"/>
    <property type="match status" value="1"/>
</dbReference>
<evidence type="ECO:0000313" key="15">
    <source>
        <dbReference type="Proteomes" id="UP000316674"/>
    </source>
</evidence>
<keyword evidence="6 12" id="KW-0658">Purine biosynthesis</keyword>
<comment type="similarity">
    <text evidence="3 12">Belongs to the lyase 1 family. Adenylosuccinate lyase subfamily.</text>
</comment>
<feature type="domain" description="Adenylosuccinate lyase C-terminal" evidence="13">
    <location>
        <begin position="349"/>
        <end position="429"/>
    </location>
</feature>